<dbReference type="InterPro" id="IPR023100">
    <property type="entry name" value="D-aminoacylase_insert_dom_sf"/>
</dbReference>
<dbReference type="PANTHER" id="PTHR11113">
    <property type="entry name" value="N-ACETYLGLUCOSAMINE-6-PHOSPHATE DEACETYLASE"/>
    <property type="match status" value="1"/>
</dbReference>
<dbReference type="GO" id="GO:0016811">
    <property type="term" value="F:hydrolase activity, acting on carbon-nitrogen (but not peptide) bonds, in linear amides"/>
    <property type="evidence" value="ECO:0007669"/>
    <property type="project" value="InterPro"/>
</dbReference>
<dbReference type="GO" id="GO:0000034">
    <property type="term" value="F:adenine deaminase activity"/>
    <property type="evidence" value="ECO:0007669"/>
    <property type="project" value="TreeGrafter"/>
</dbReference>
<dbReference type="InterPro" id="IPR032466">
    <property type="entry name" value="Metal_Hydrolase"/>
</dbReference>
<sequence>MRSIRAARLPLALLLALAACAPRATRSSDGAPYDLVITGGRLVDGTGNPWQYGDVGVRGDRIVRVAPAGALAAAPTRTRVDARGLVVAPGFIDVQSHSWDALLWRDGRVVGKVAQGVTTEILGEATTPAPVNDAVQKLIEDGTTTPTEHALHERFRGARGFGAWLDAMDRHPKSVNVGSYLGAATVRAYAKGQAIGPASPAELDTMRRVVADAMKDGAFGVSSALIYPPGSYATTAELIAEAQAMAPYHGTYITHMRSEEDSLFEAMDEAFRIGREGGVPVIVYHLKAAGFRNWWKAPGMVAKIDSVRRAGGDVTASMYPYPASSNNLASCFPPWASENGRLLDNLKDPATRARIVREMTDTTRGSLELCQFAPGAVMAIGFTRPEYQRLNGLRLPEIAQALGTSWADAVVDLTIAERNRLSKITFGMDEKNVAMQLRRPWVMIGSDAGGFDPDSARGLTHPRAYGTFARVLGKYVREDSVLSLEDAVRRMTSLTAGRLGLRDRGLLREGFYADVVVFDPAIVADRATYTQPHQLAVGVRDVFVNGVGVWRDGRHTGATPGRAVRGPGWTGR</sequence>
<dbReference type="OrthoDB" id="9775607at2"/>
<dbReference type="InterPro" id="IPR013108">
    <property type="entry name" value="Amidohydro_3"/>
</dbReference>
<dbReference type="SUPFAM" id="SSF51338">
    <property type="entry name" value="Composite domain of metallo-dependent hydrolases"/>
    <property type="match status" value="1"/>
</dbReference>
<dbReference type="STRING" id="861299.J421_1702"/>
<keyword evidence="1" id="KW-0378">Hydrolase</keyword>
<name>W0RDT3_9BACT</name>
<dbReference type="Proteomes" id="UP000019151">
    <property type="component" value="Chromosome"/>
</dbReference>
<accession>W0RDT3</accession>
<keyword evidence="2" id="KW-0732">Signal</keyword>
<evidence type="ECO:0000256" key="2">
    <source>
        <dbReference type="SAM" id="SignalP"/>
    </source>
</evidence>
<dbReference type="Gene3D" id="3.20.20.140">
    <property type="entry name" value="Metal-dependent hydrolases"/>
    <property type="match status" value="1"/>
</dbReference>
<keyword evidence="5" id="KW-1185">Reference proteome</keyword>
<dbReference type="SUPFAM" id="SSF51556">
    <property type="entry name" value="Metallo-dependent hydrolases"/>
    <property type="match status" value="1"/>
</dbReference>
<evidence type="ECO:0000313" key="5">
    <source>
        <dbReference type="Proteomes" id="UP000019151"/>
    </source>
</evidence>
<evidence type="ECO:0000256" key="1">
    <source>
        <dbReference type="ARBA" id="ARBA00022801"/>
    </source>
</evidence>
<dbReference type="eggNOG" id="COG3653">
    <property type="taxonomic scope" value="Bacteria"/>
</dbReference>
<feature type="domain" description="Amidohydrolase 3" evidence="3">
    <location>
        <begin position="80"/>
        <end position="547"/>
    </location>
</feature>
<reference evidence="4 5" key="1">
    <citation type="journal article" date="2014" name="Genome Announc.">
        <title>Genome Sequence and Methylome of Soil Bacterium Gemmatirosa kalamazoonensis KBS708T, a Member of the Rarely Cultivated Gemmatimonadetes Phylum.</title>
        <authorList>
            <person name="Debruyn J.M."/>
            <person name="Radosevich M."/>
            <person name="Wommack K.E."/>
            <person name="Polson S.W."/>
            <person name="Hauser L.J."/>
            <person name="Fawaz M.N."/>
            <person name="Korlach J."/>
            <person name="Tsai Y.C."/>
        </authorList>
    </citation>
    <scope>NUCLEOTIDE SEQUENCE [LARGE SCALE GENOMIC DNA]</scope>
    <source>
        <strain evidence="4 5">KBS708</strain>
    </source>
</reference>
<feature type="chain" id="PRO_5004794853" evidence="2">
    <location>
        <begin position="22"/>
        <end position="572"/>
    </location>
</feature>
<dbReference type="AlphaFoldDB" id="W0RDT3"/>
<evidence type="ECO:0000313" key="4">
    <source>
        <dbReference type="EMBL" id="AHG89239.1"/>
    </source>
</evidence>
<dbReference type="KEGG" id="gba:J421_1702"/>
<dbReference type="InterPro" id="IPR011059">
    <property type="entry name" value="Metal-dep_hydrolase_composite"/>
</dbReference>
<dbReference type="HOGENOM" id="CLU_016107_2_1_0"/>
<dbReference type="PANTHER" id="PTHR11113:SF2">
    <property type="entry name" value="ADENINE DEAMINASE"/>
    <property type="match status" value="1"/>
</dbReference>
<dbReference type="Gene3D" id="3.30.1490.130">
    <property type="entry name" value="D-aminoacylase. Domain 3"/>
    <property type="match status" value="1"/>
</dbReference>
<protein>
    <submittedName>
        <fullName evidence="4">D-aminoacylase domain protein</fullName>
    </submittedName>
</protein>
<dbReference type="Gene3D" id="2.30.40.10">
    <property type="entry name" value="Urease, subunit C, domain 1"/>
    <property type="match status" value="1"/>
</dbReference>
<gene>
    <name evidence="4" type="ORF">J421_1702</name>
</gene>
<dbReference type="InParanoid" id="W0RDT3"/>
<dbReference type="PROSITE" id="PS51257">
    <property type="entry name" value="PROKAR_LIPOPROTEIN"/>
    <property type="match status" value="1"/>
</dbReference>
<dbReference type="PATRIC" id="fig|861299.3.peg.1728"/>
<feature type="signal peptide" evidence="2">
    <location>
        <begin position="1"/>
        <end position="21"/>
    </location>
</feature>
<dbReference type="Pfam" id="PF07969">
    <property type="entry name" value="Amidohydro_3"/>
    <property type="match status" value="1"/>
</dbReference>
<evidence type="ECO:0000259" key="3">
    <source>
        <dbReference type="Pfam" id="PF07969"/>
    </source>
</evidence>
<proteinExistence type="predicted"/>
<dbReference type="CDD" id="cd01297">
    <property type="entry name" value="D-aminoacylase"/>
    <property type="match status" value="1"/>
</dbReference>
<organism evidence="4 5">
    <name type="scientific">Gemmatirosa kalamazoonensis</name>
    <dbReference type="NCBI Taxonomy" id="861299"/>
    <lineage>
        <taxon>Bacteria</taxon>
        <taxon>Pseudomonadati</taxon>
        <taxon>Gemmatimonadota</taxon>
        <taxon>Gemmatimonadia</taxon>
        <taxon>Gemmatimonadales</taxon>
        <taxon>Gemmatimonadaceae</taxon>
        <taxon>Gemmatirosa</taxon>
    </lineage>
</organism>
<dbReference type="RefSeq" id="WP_025410749.1">
    <property type="nucleotide sequence ID" value="NZ_CP007128.1"/>
</dbReference>
<dbReference type="EMBL" id="CP007128">
    <property type="protein sequence ID" value="AHG89239.1"/>
    <property type="molecule type" value="Genomic_DNA"/>
</dbReference>